<dbReference type="EMBL" id="GECZ01000396">
    <property type="protein sequence ID" value="JAS69373.1"/>
    <property type="molecule type" value="Transcribed_RNA"/>
</dbReference>
<dbReference type="EMBL" id="GECZ01009599">
    <property type="protein sequence ID" value="JAS60170.1"/>
    <property type="molecule type" value="Transcribed_RNA"/>
</dbReference>
<feature type="non-terminal residue" evidence="1">
    <location>
        <position position="1"/>
    </location>
</feature>
<accession>A0A1B6GCL8</accession>
<gene>
    <name evidence="1" type="ORF">g.3810</name>
    <name evidence="2" type="ORF">g.3811</name>
</gene>
<reference evidence="1" key="1">
    <citation type="submission" date="2015-11" db="EMBL/GenBank/DDBJ databases">
        <title>De novo transcriptome assembly of four potential Pierce s Disease insect vectors from Arizona vineyards.</title>
        <authorList>
            <person name="Tassone E.E."/>
        </authorList>
    </citation>
    <scope>NUCLEOTIDE SEQUENCE</scope>
</reference>
<evidence type="ECO:0000313" key="2">
    <source>
        <dbReference type="EMBL" id="JAS69373.1"/>
    </source>
</evidence>
<protein>
    <submittedName>
        <fullName evidence="1">Uncharacterized protein</fullName>
    </submittedName>
</protein>
<feature type="non-terminal residue" evidence="1">
    <location>
        <position position="115"/>
    </location>
</feature>
<dbReference type="AlphaFoldDB" id="A0A1B6GCL8"/>
<sequence length="115" mass="12470">LGGDGNEITGYVTTNGSPIMLKETKIEYSSECDTTFDSELSTCQSSPKYTAVIPASAIQIQGDTVHGIMTNASGDGGAIVQYTTHGQDEQYFFPVLNESITKVADEQTRKRELRL</sequence>
<evidence type="ECO:0000313" key="1">
    <source>
        <dbReference type="EMBL" id="JAS60170.1"/>
    </source>
</evidence>
<name>A0A1B6GCL8_9HEMI</name>
<proteinExistence type="predicted"/>
<organism evidence="1">
    <name type="scientific">Cuerna arida</name>
    <dbReference type="NCBI Taxonomy" id="1464854"/>
    <lineage>
        <taxon>Eukaryota</taxon>
        <taxon>Metazoa</taxon>
        <taxon>Ecdysozoa</taxon>
        <taxon>Arthropoda</taxon>
        <taxon>Hexapoda</taxon>
        <taxon>Insecta</taxon>
        <taxon>Pterygota</taxon>
        <taxon>Neoptera</taxon>
        <taxon>Paraneoptera</taxon>
        <taxon>Hemiptera</taxon>
        <taxon>Auchenorrhyncha</taxon>
        <taxon>Membracoidea</taxon>
        <taxon>Cicadellidae</taxon>
        <taxon>Cicadellinae</taxon>
        <taxon>Proconiini</taxon>
        <taxon>Cuerna</taxon>
    </lineage>
</organism>